<evidence type="ECO:0000256" key="1">
    <source>
        <dbReference type="SAM" id="Phobius"/>
    </source>
</evidence>
<evidence type="ECO:0000313" key="2">
    <source>
        <dbReference type="EMBL" id="CTQ40949.1"/>
    </source>
</evidence>
<keyword evidence="1" id="KW-0812">Transmembrane</keyword>
<keyword evidence="3" id="KW-1185">Reference proteome</keyword>
<reference evidence="2 3" key="3">
    <citation type="journal article" date="2016" name="Sci. Rep.">
        <title>Genome-wide diversity and gene expression profiling of Babesia microti isolates identify polymorphic genes that mediate host-pathogen interactions.</title>
        <authorList>
            <person name="Silva J.C."/>
            <person name="Cornillot E."/>
            <person name="McCracken C."/>
            <person name="Usmani-Brown S."/>
            <person name="Dwivedi A."/>
            <person name="Ifeonu O.O."/>
            <person name="Crabtree J."/>
            <person name="Gotia H.T."/>
            <person name="Virji A.Z."/>
            <person name="Reynes C."/>
            <person name="Colinge J."/>
            <person name="Kumar V."/>
            <person name="Lawres L."/>
            <person name="Pazzi J.E."/>
            <person name="Pablo J.V."/>
            <person name="Hung C."/>
            <person name="Brancato J."/>
            <person name="Kumari P."/>
            <person name="Orvis J."/>
            <person name="Tretina K."/>
            <person name="Chibucos M."/>
            <person name="Ott S."/>
            <person name="Sadzewicz L."/>
            <person name="Sengamalay N."/>
            <person name="Shetty A.C."/>
            <person name="Su Q."/>
            <person name="Tallon L."/>
            <person name="Fraser C.M."/>
            <person name="Frutos R."/>
            <person name="Molina D.M."/>
            <person name="Krause P.J."/>
            <person name="Ben Mamoun C."/>
        </authorList>
    </citation>
    <scope>NUCLEOTIDE SEQUENCE [LARGE SCALE GENOMIC DNA]</scope>
    <source>
        <strain evidence="2 3">RI</strain>
    </source>
</reference>
<accession>A0A0K3AML2</accession>
<reference evidence="2 3" key="2">
    <citation type="journal article" date="2013" name="PLoS ONE">
        <title>Whole genome mapping and re-organization of the nuclear and mitochondrial genomes of Babesia microti isolates.</title>
        <authorList>
            <person name="Cornillot E."/>
            <person name="Dassouli A."/>
            <person name="Garg A."/>
            <person name="Pachikara N."/>
            <person name="Randazzo S."/>
            <person name="Depoix D."/>
            <person name="Carcy B."/>
            <person name="Delbecq S."/>
            <person name="Frutos R."/>
            <person name="Silva J.C."/>
            <person name="Sutton R."/>
            <person name="Krause P.J."/>
            <person name="Mamoun C.B."/>
        </authorList>
    </citation>
    <scope>NUCLEOTIDE SEQUENCE [LARGE SCALE GENOMIC DNA]</scope>
    <source>
        <strain evidence="2 3">RI</strain>
    </source>
</reference>
<keyword evidence="1" id="KW-0472">Membrane</keyword>
<dbReference type="AlphaFoldDB" id="A0A0K3AML2"/>
<organism evidence="2 3">
    <name type="scientific">Babesia microti (strain RI)</name>
    <dbReference type="NCBI Taxonomy" id="1133968"/>
    <lineage>
        <taxon>Eukaryota</taxon>
        <taxon>Sar</taxon>
        <taxon>Alveolata</taxon>
        <taxon>Apicomplexa</taxon>
        <taxon>Aconoidasida</taxon>
        <taxon>Piroplasmida</taxon>
        <taxon>Babesiidae</taxon>
        <taxon>Babesia</taxon>
    </lineage>
</organism>
<protein>
    <submittedName>
        <fullName evidence="2">Uncharacterized protein</fullName>
    </submittedName>
</protein>
<name>A0A0K3AML2_BABMR</name>
<reference evidence="2 3" key="1">
    <citation type="journal article" date="2012" name="Nucleic Acids Res.">
        <title>Sequencing of the smallest Apicomplexan genome from the human pathogen Babesia microti.</title>
        <authorList>
            <person name="Cornillot E."/>
            <person name="Hadj-Kaddour K."/>
            <person name="Dassouli A."/>
            <person name="Noel B."/>
            <person name="Ranwez V."/>
            <person name="Vacherie B."/>
            <person name="Augagneur Y."/>
            <person name="Bres V."/>
            <person name="Duclos A."/>
            <person name="Randazzo S."/>
            <person name="Carcy B."/>
            <person name="Debierre-Grockiego F."/>
            <person name="Delbecq S."/>
            <person name="Moubri-Menage K."/>
            <person name="Shams-Eldin H."/>
            <person name="Usmani-Brown S."/>
            <person name="Bringaud F."/>
            <person name="Wincker P."/>
            <person name="Vivares C.P."/>
            <person name="Schwarz R.T."/>
            <person name="Schetters T.P."/>
            <person name="Krause P.J."/>
            <person name="Gorenflot A."/>
            <person name="Berry V."/>
            <person name="Barbe V."/>
            <person name="Ben Mamoun C."/>
        </authorList>
    </citation>
    <scope>NUCLEOTIDE SEQUENCE [LARGE SCALE GENOMIC DNA]</scope>
    <source>
        <strain evidence="2 3">RI</strain>
    </source>
</reference>
<evidence type="ECO:0000313" key="3">
    <source>
        <dbReference type="Proteomes" id="UP000002899"/>
    </source>
</evidence>
<sequence>MYLKCLNSTKFGVFSHIAEIIISAGMWIVCAKHSWGTNLRKGFKRKKRFIRYGQQLFRIK</sequence>
<dbReference type="GeneID" id="24424985"/>
<dbReference type="RefSeq" id="XP_012648960.1">
    <property type="nucleotide sequence ID" value="XM_012793506.1"/>
</dbReference>
<proteinExistence type="predicted"/>
<dbReference type="Proteomes" id="UP000002899">
    <property type="component" value="Chromosome III"/>
</dbReference>
<dbReference type="KEGG" id="bmic:BMR1_03g01750"/>
<feature type="transmembrane region" description="Helical" evidence="1">
    <location>
        <begin position="12"/>
        <end position="31"/>
    </location>
</feature>
<dbReference type="EMBL" id="LN871598">
    <property type="protein sequence ID" value="CTQ40949.1"/>
    <property type="molecule type" value="Genomic_DNA"/>
</dbReference>
<keyword evidence="1" id="KW-1133">Transmembrane helix</keyword>
<dbReference type="VEuPathDB" id="PiroplasmaDB:BMR1_03g01750"/>
<gene>
    <name evidence="2" type="ORF">BMR1_03g01750</name>
</gene>